<dbReference type="KEGG" id="pkc:PKB_2916"/>
<dbReference type="Proteomes" id="UP000025241">
    <property type="component" value="Chromosome I"/>
</dbReference>
<evidence type="ECO:0000256" key="1">
    <source>
        <dbReference type="ARBA" id="ARBA00022729"/>
    </source>
</evidence>
<feature type="domain" description="Outer membrane protein beta-barrel" evidence="3">
    <location>
        <begin position="15"/>
        <end position="171"/>
    </location>
</feature>
<accession>A0A024HII6</accession>
<dbReference type="RefSeq" id="WP_242411234.1">
    <property type="nucleotide sequence ID" value="NZ_HG322950.1"/>
</dbReference>
<dbReference type="SUPFAM" id="SSF56925">
    <property type="entry name" value="OMPA-like"/>
    <property type="match status" value="1"/>
</dbReference>
<name>A0A024HII6_PSEKB</name>
<dbReference type="HOGENOM" id="CLU_106646_2_0_6"/>
<dbReference type="Gene3D" id="2.40.160.20">
    <property type="match status" value="1"/>
</dbReference>
<dbReference type="EMBL" id="HG322950">
    <property type="protein sequence ID" value="CDF84263.1"/>
    <property type="molecule type" value="Genomic_DNA"/>
</dbReference>
<dbReference type="InterPro" id="IPR011250">
    <property type="entry name" value="OMP/PagP_B-barrel"/>
</dbReference>
<dbReference type="Pfam" id="PF13505">
    <property type="entry name" value="OMP_b-brl"/>
    <property type="match status" value="1"/>
</dbReference>
<evidence type="ECO:0000256" key="2">
    <source>
        <dbReference type="SAM" id="SignalP"/>
    </source>
</evidence>
<evidence type="ECO:0000313" key="4">
    <source>
        <dbReference type="EMBL" id="CDF84263.1"/>
    </source>
</evidence>
<evidence type="ECO:0000259" key="3">
    <source>
        <dbReference type="Pfam" id="PF13505"/>
    </source>
</evidence>
<reference evidence="4 5" key="2">
    <citation type="submission" date="2014-05" db="EMBL/GenBank/DDBJ databases">
        <title>Genome sequence of the 3-chlorobenzoate degrading bacterium Pseudomonas knackmussii B13 shows multiple evidence for horizontal gene transfer.</title>
        <authorList>
            <person name="Miyazaki R."/>
            <person name="Bertelli C."/>
            <person name="Falquet L."/>
            <person name="Robinson-Rechavi M."/>
            <person name="Gharib W."/>
            <person name="Roy S."/>
            <person name="Van der Meer J.R."/>
        </authorList>
    </citation>
    <scope>NUCLEOTIDE SEQUENCE [LARGE SCALE GENOMIC DNA]</scope>
    <source>
        <strain evidence="4 5">B13</strain>
    </source>
</reference>
<dbReference type="PATRIC" id="fig|1301098.3.peg.2937"/>
<feature type="chain" id="PRO_5001530024" evidence="2">
    <location>
        <begin position="25"/>
        <end position="171"/>
    </location>
</feature>
<protein>
    <submittedName>
        <fullName evidence="4">Hypothetical secreted protein</fullName>
    </submittedName>
</protein>
<dbReference type="AlphaFoldDB" id="A0A024HII6"/>
<gene>
    <name evidence="4" type="ORF">PKB_2916</name>
</gene>
<feature type="signal peptide" evidence="2">
    <location>
        <begin position="1"/>
        <end position="24"/>
    </location>
</feature>
<evidence type="ECO:0000313" key="5">
    <source>
        <dbReference type="Proteomes" id="UP000025241"/>
    </source>
</evidence>
<dbReference type="InterPro" id="IPR027385">
    <property type="entry name" value="Beta-barrel_OMP"/>
</dbReference>
<dbReference type="STRING" id="1301098.PKB_2916"/>
<sequence>MNGVSMRLAKVVSTVVLLSGSALALADSGLYVGGGVTRSEVDEREFDDFDKSYKAYAGYRLNDYLSFEGAVVDFGELRDGNKKFSGQSAQVNAHLGFPIGQRVRVYGIAGVHAWRSDDDDSTGENEDMDALYGFGAEVDVIGGFGLRLEQETLKVGDLDVDQTTASAYFRF</sequence>
<keyword evidence="1 2" id="KW-0732">Signal</keyword>
<keyword evidence="5" id="KW-1185">Reference proteome</keyword>
<organism evidence="4 5">
    <name type="scientific">Pseudomonas knackmussii (strain DSM 6978 / CCUG 54928 / LMG 23759 / B13)</name>
    <dbReference type="NCBI Taxonomy" id="1301098"/>
    <lineage>
        <taxon>Bacteria</taxon>
        <taxon>Pseudomonadati</taxon>
        <taxon>Pseudomonadota</taxon>
        <taxon>Gammaproteobacteria</taxon>
        <taxon>Pseudomonadales</taxon>
        <taxon>Pseudomonadaceae</taxon>
        <taxon>Pseudomonas</taxon>
    </lineage>
</organism>
<reference evidence="4 5" key="1">
    <citation type="submission" date="2013-03" db="EMBL/GenBank/DDBJ databases">
        <authorList>
            <person name="Linke B."/>
        </authorList>
    </citation>
    <scope>NUCLEOTIDE SEQUENCE [LARGE SCALE GENOMIC DNA]</scope>
    <source>
        <strain evidence="4 5">B13</strain>
    </source>
</reference>
<proteinExistence type="predicted"/>
<dbReference type="eggNOG" id="COG3637">
    <property type="taxonomic scope" value="Bacteria"/>
</dbReference>